<reference evidence="7" key="1">
    <citation type="submission" date="2020-11" db="EMBL/GenBank/DDBJ databases">
        <authorList>
            <person name="Tran Van P."/>
        </authorList>
    </citation>
    <scope>NUCLEOTIDE SEQUENCE</scope>
</reference>
<dbReference type="Proteomes" id="UP000759131">
    <property type="component" value="Unassembled WGS sequence"/>
</dbReference>
<gene>
    <name evidence="7" type="ORF">OSB1V03_LOCUS3758</name>
</gene>
<evidence type="ECO:0000256" key="4">
    <source>
        <dbReference type="ARBA" id="ARBA00023242"/>
    </source>
</evidence>
<keyword evidence="3" id="KW-0156">Chromatin regulator</keyword>
<evidence type="ECO:0000256" key="1">
    <source>
        <dbReference type="ARBA" id="ARBA00004123"/>
    </source>
</evidence>
<dbReference type="Gene3D" id="3.30.40.10">
    <property type="entry name" value="Zinc/RING finger domain, C3HC4 (zinc finger)"/>
    <property type="match status" value="1"/>
</dbReference>
<evidence type="ECO:0000259" key="6">
    <source>
        <dbReference type="Pfam" id="PF21524"/>
    </source>
</evidence>
<sequence>MVAAKSKSTESQILDIPITDSDREILLAVGKIKRQKQRPSVDRLYNICSKIKDTYPQFGSKDGIQIKLNDMIERNLMAKVDNEKGSTVLVSYREMNSAIAVVQITNPKRSRVKPNPNPSGESAITFLNDIKSKESDKTDSKDDITKTGDENNTKSSNKSRPSKPKKKLASNECKKVESTSASIISPNSFLKSSSLDSTIDSVIESTVKSSVLMSEDKELLEIETNKIIDNLCNKPVKRKSTNGESSARKPRKKSAEAVEKPTSTLISIEESIQTVVAKTYSPSSSSSCSSSLPSSSSATVADQWCDTRPSQPPSSSHKSSQPHHHSTHTSPKSHKHSQPSHPKCGMCGNTAGDNDELITCSLCGMSGHAISCLNCSEQLLKRIKESARWECPNCKKCVICGAPDVELIICNDCDRGYHSHKSLSGVVVVCLAAQQQYTAHNSCYHWRQQ</sequence>
<dbReference type="SUPFAM" id="SSF57903">
    <property type="entry name" value="FYVE/PHD zinc finger"/>
    <property type="match status" value="2"/>
</dbReference>
<dbReference type="GO" id="GO:0003677">
    <property type="term" value="F:DNA binding"/>
    <property type="evidence" value="ECO:0007669"/>
    <property type="project" value="InterPro"/>
</dbReference>
<name>A0A7R9KHW7_9ACAR</name>
<feature type="compositionally biased region" description="Basic residues" evidence="5">
    <location>
        <begin position="320"/>
        <end position="338"/>
    </location>
</feature>
<keyword evidence="8" id="KW-1185">Reference proteome</keyword>
<feature type="region of interest" description="Disordered" evidence="5">
    <location>
        <begin position="109"/>
        <end position="177"/>
    </location>
</feature>
<protein>
    <recommendedName>
        <fullName evidence="6">SAMD1-like winged helix (WH) domain-containing protein</fullName>
    </recommendedName>
</protein>
<dbReference type="Pfam" id="PF21524">
    <property type="entry name" value="SAMD1_WH"/>
    <property type="match status" value="1"/>
</dbReference>
<dbReference type="InterPro" id="IPR048589">
    <property type="entry name" value="SAMD1-like_WH"/>
</dbReference>
<dbReference type="InterPro" id="IPR011011">
    <property type="entry name" value="Znf_FYVE_PHD"/>
</dbReference>
<feature type="region of interest" description="Disordered" evidence="5">
    <location>
        <begin position="302"/>
        <end position="340"/>
    </location>
</feature>
<keyword evidence="2" id="KW-0597">Phosphoprotein</keyword>
<feature type="compositionally biased region" description="Basic and acidic residues" evidence="5">
    <location>
        <begin position="130"/>
        <end position="152"/>
    </location>
</feature>
<dbReference type="EMBL" id="CAJPIZ010001577">
    <property type="protein sequence ID" value="CAG2103731.1"/>
    <property type="molecule type" value="Genomic_DNA"/>
</dbReference>
<evidence type="ECO:0000313" key="7">
    <source>
        <dbReference type="EMBL" id="CAD7623301.1"/>
    </source>
</evidence>
<dbReference type="GO" id="GO:0005634">
    <property type="term" value="C:nucleus"/>
    <property type="evidence" value="ECO:0007669"/>
    <property type="project" value="UniProtKB-SubCell"/>
</dbReference>
<comment type="subcellular location">
    <subcellularLocation>
        <location evidence="1">Nucleus</location>
    </subcellularLocation>
</comment>
<dbReference type="OrthoDB" id="787137at2759"/>
<accession>A0A7R9KHW7</accession>
<evidence type="ECO:0000256" key="2">
    <source>
        <dbReference type="ARBA" id="ARBA00022553"/>
    </source>
</evidence>
<evidence type="ECO:0000256" key="3">
    <source>
        <dbReference type="ARBA" id="ARBA00022853"/>
    </source>
</evidence>
<feature type="region of interest" description="Disordered" evidence="5">
    <location>
        <begin position="235"/>
        <end position="262"/>
    </location>
</feature>
<dbReference type="GO" id="GO:0006325">
    <property type="term" value="P:chromatin organization"/>
    <property type="evidence" value="ECO:0007669"/>
    <property type="project" value="UniProtKB-KW"/>
</dbReference>
<dbReference type="AlphaFoldDB" id="A0A7R9KHW7"/>
<proteinExistence type="predicted"/>
<keyword evidence="4" id="KW-0539">Nucleus</keyword>
<dbReference type="EMBL" id="OC856152">
    <property type="protein sequence ID" value="CAD7623301.1"/>
    <property type="molecule type" value="Genomic_DNA"/>
</dbReference>
<feature type="domain" description="SAMD1-like winged helix (WH)" evidence="6">
    <location>
        <begin position="24"/>
        <end position="93"/>
    </location>
</feature>
<dbReference type="InterPro" id="IPR013083">
    <property type="entry name" value="Znf_RING/FYVE/PHD"/>
</dbReference>
<evidence type="ECO:0000313" key="8">
    <source>
        <dbReference type="Proteomes" id="UP000759131"/>
    </source>
</evidence>
<organism evidence="7">
    <name type="scientific">Medioppia subpectinata</name>
    <dbReference type="NCBI Taxonomy" id="1979941"/>
    <lineage>
        <taxon>Eukaryota</taxon>
        <taxon>Metazoa</taxon>
        <taxon>Ecdysozoa</taxon>
        <taxon>Arthropoda</taxon>
        <taxon>Chelicerata</taxon>
        <taxon>Arachnida</taxon>
        <taxon>Acari</taxon>
        <taxon>Acariformes</taxon>
        <taxon>Sarcoptiformes</taxon>
        <taxon>Oribatida</taxon>
        <taxon>Brachypylina</taxon>
        <taxon>Oppioidea</taxon>
        <taxon>Oppiidae</taxon>
        <taxon>Medioppia</taxon>
    </lineage>
</organism>
<evidence type="ECO:0000256" key="5">
    <source>
        <dbReference type="SAM" id="MobiDB-lite"/>
    </source>
</evidence>